<dbReference type="InterPro" id="IPR058913">
    <property type="entry name" value="Integrase_dom_put"/>
</dbReference>
<feature type="domain" description="Integrase core" evidence="1">
    <location>
        <begin position="222"/>
        <end position="407"/>
    </location>
</feature>
<dbReference type="PANTHER" id="PTHR46791:SF11">
    <property type="entry name" value="INTEGRASE CATALYTIC DOMAIN-CONTAINING PROTEIN"/>
    <property type="match status" value="1"/>
</dbReference>
<dbReference type="RefSeq" id="XP_034071901.1">
    <property type="nucleotide sequence ID" value="XM_034216010.1"/>
</dbReference>
<gene>
    <name evidence="3 4 5 6 7 8 9" type="primary">LOC117545947</name>
</gene>
<evidence type="ECO:0000313" key="2">
    <source>
        <dbReference type="Proteomes" id="UP000515161"/>
    </source>
</evidence>
<dbReference type="InterPro" id="IPR012337">
    <property type="entry name" value="RNaseH-like_sf"/>
</dbReference>
<dbReference type="RefSeq" id="XP_034071879.1">
    <property type="nucleotide sequence ID" value="XM_034215988.1"/>
</dbReference>
<evidence type="ECO:0000313" key="6">
    <source>
        <dbReference type="RefSeq" id="XP_034071901.1"/>
    </source>
</evidence>
<accession>A0A6P8UJ55</accession>
<evidence type="ECO:0000313" key="7">
    <source>
        <dbReference type="RefSeq" id="XP_034071906.1"/>
    </source>
</evidence>
<dbReference type="PANTHER" id="PTHR46791">
    <property type="entry name" value="EXPRESSED PROTEIN"/>
    <property type="match status" value="1"/>
</dbReference>
<dbReference type="OrthoDB" id="2686689at2759"/>
<evidence type="ECO:0000313" key="9">
    <source>
        <dbReference type="RefSeq" id="XP_034071920.1"/>
    </source>
</evidence>
<dbReference type="RefSeq" id="XP_034071920.1">
    <property type="nucleotide sequence ID" value="XM_034216029.1"/>
</dbReference>
<evidence type="ECO:0000259" key="1">
    <source>
        <dbReference type="Pfam" id="PF24764"/>
    </source>
</evidence>
<evidence type="ECO:0000313" key="5">
    <source>
        <dbReference type="RefSeq" id="XP_034071895.1"/>
    </source>
</evidence>
<dbReference type="KEGG" id="gacu:117545947"/>
<dbReference type="Proteomes" id="UP000515161">
    <property type="component" value="Unplaced"/>
</dbReference>
<dbReference type="RefSeq" id="XP_034071906.1">
    <property type="nucleotide sequence ID" value="XM_034216015.1"/>
</dbReference>
<name>A0A6P8UJ55_GYMAC</name>
<proteinExistence type="predicted"/>
<dbReference type="AlphaFoldDB" id="A0A6P8UJ55"/>
<dbReference type="SUPFAM" id="SSF53098">
    <property type="entry name" value="Ribonuclease H-like"/>
    <property type="match status" value="1"/>
</dbReference>
<sequence>MASGPPAGSMAGTSAQEQLKRDFLQRLLTRISQITQRLPLDVDYLQFVVDQEMALFRSLSGQVDMPQDVINALTELSRLVNIEDISNQTPHQVPVMQGEMGRPKYVVCPQQLQGLIEDLSLPVSAIAKLLGVSEKTVKRRMHENGLSIKQSYSTLTDDELDNLVRSVKARTPHVGYRMMKGILKAMGHRVQWKRVSSSMHRVDSVGVLTRMARMGCVARRTYSVQGPLHLVHIDTNHKLIRYGLVIFGGIDGFSRKIMYLGAATNNKASTSLDFFLEGVQKYGFPLRVRADQGVENVGIARCMFTIRGCGRGSFMSGKSVHNQRIERLWRDVWMAVSNVHYEVLHSLEDEGVLDPSDSIHMFCDQHVFVPRLQRDLNVFRMGWDNHPLRTERNLSPHQLWTMGLLHNPIDVPDLAEEMEDADLDFNTASEPDETSPGVILPPVESPLSEQDMAGLLANIDVTRPSRSYGRDIYLAVLNHVLNHAS</sequence>
<evidence type="ECO:0000313" key="3">
    <source>
        <dbReference type="RefSeq" id="XP_034071879.1"/>
    </source>
</evidence>
<dbReference type="RefSeq" id="XP_034071889.1">
    <property type="nucleotide sequence ID" value="XM_034215998.1"/>
</dbReference>
<keyword evidence="2" id="KW-1185">Reference proteome</keyword>
<organism evidence="2 9">
    <name type="scientific">Gymnodraco acuticeps</name>
    <name type="common">Antarctic dragonfish</name>
    <dbReference type="NCBI Taxonomy" id="8218"/>
    <lineage>
        <taxon>Eukaryota</taxon>
        <taxon>Metazoa</taxon>
        <taxon>Chordata</taxon>
        <taxon>Craniata</taxon>
        <taxon>Vertebrata</taxon>
        <taxon>Euteleostomi</taxon>
        <taxon>Actinopterygii</taxon>
        <taxon>Neopterygii</taxon>
        <taxon>Teleostei</taxon>
        <taxon>Neoteleostei</taxon>
        <taxon>Acanthomorphata</taxon>
        <taxon>Eupercaria</taxon>
        <taxon>Perciformes</taxon>
        <taxon>Notothenioidei</taxon>
        <taxon>Bathydraconidae</taxon>
        <taxon>Gymnodraco</taxon>
    </lineage>
</organism>
<protein>
    <submittedName>
        <fullName evidence="3 4">Uncharacterized protein LOC117545947</fullName>
    </submittedName>
</protein>
<dbReference type="Pfam" id="PF24764">
    <property type="entry name" value="rva_4"/>
    <property type="match status" value="1"/>
</dbReference>
<dbReference type="RefSeq" id="XP_034071895.1">
    <property type="nucleotide sequence ID" value="XM_034216004.1"/>
</dbReference>
<evidence type="ECO:0000313" key="4">
    <source>
        <dbReference type="RefSeq" id="XP_034071889.1"/>
    </source>
</evidence>
<evidence type="ECO:0000313" key="8">
    <source>
        <dbReference type="RefSeq" id="XP_034071913.1"/>
    </source>
</evidence>
<dbReference type="GeneID" id="117545947"/>
<reference evidence="3 4" key="1">
    <citation type="submission" date="2025-04" db="UniProtKB">
        <authorList>
            <consortium name="RefSeq"/>
        </authorList>
    </citation>
    <scope>IDENTIFICATION</scope>
</reference>
<dbReference type="RefSeq" id="XP_034071913.1">
    <property type="nucleotide sequence ID" value="XM_034216022.1"/>
</dbReference>